<keyword evidence="2 3" id="KW-0175">Coiled coil</keyword>
<evidence type="ECO:0008006" key="7">
    <source>
        <dbReference type="Google" id="ProtNLM"/>
    </source>
</evidence>
<evidence type="ECO:0000256" key="4">
    <source>
        <dbReference type="SAM" id="MobiDB-lite"/>
    </source>
</evidence>
<feature type="compositionally biased region" description="Polar residues" evidence="4">
    <location>
        <begin position="32"/>
        <end position="46"/>
    </location>
</feature>
<comment type="similarity">
    <text evidence="1">Belongs to the FPP family.</text>
</comment>
<gene>
    <name evidence="5" type="ORF">LIER_27666</name>
</gene>
<sequence>MEKRKWLWKRKSTDSSGSLSSPSDEQDPLKESPNNSSQSPEYTSRSVVDDEFKDSIKSLTDKLSAALVNVSAKEDLVKQHVKVAEEAVAGWEKAENEVAALKQQLEAAVQQNVSLEVRATHLDGALKECVRQLRQSKEEQEQRISGDLVNKTSKWESIKAELEVKILDLQVHKDPSMSEYLAPVVEKVNKQAGKAEYPSCFDPSICLKLDSLEKENSMLKAELLSCSEELEIRTIERDLSTQVAETSSKQQLESMRKLAKIEAECRRVQSLARKSSNFNDQKSTASSTYVESLTDSQSDSGELLSSIDLDVCKKSKSVQYDIAPHCSDSWASALIAELDQFKNEKATTRNLNACPVEIDMDDFLEMERLAAIPESESKISYTESCDMVDTPSSLEKAMKTELENTRKCLAELEEKLEKMEAEKDELEKRTGHLSDLREKLQKIETENTQLKNLTRDMSDLREKLSKTEEENTELQNICTHVAKLEEKLEKMEVDNAELGSMRCGLTELKGKLVNMEAEKAKLEKALDQSQKSLEQSKAQLEETETRLQEFQVELALVNETKEMREFQLIHMEAEARTTAEQIDSLKAKIEKEKSSSAQLAAKCLDLQNELNLKSQVVEIQQTANSHNEVKLKQEDLDVAADKLSECQKTIASLGRQLESLATLEDFLIDTANLPGFSAGASVVSRARGEPWKLRSTDTRVSSRTDLDPSDVPEEIPSHRLNGNDEEEAPYSSSWASSSNNNTSKIRNGFGKLFSRSRNGIHVENNEG</sequence>
<dbReference type="Proteomes" id="UP001454036">
    <property type="component" value="Unassembled WGS sequence"/>
</dbReference>
<feature type="compositionally biased region" description="Basic and acidic residues" evidence="4">
    <location>
        <begin position="694"/>
        <end position="706"/>
    </location>
</feature>
<feature type="coiled-coil region" evidence="3">
    <location>
        <begin position="395"/>
        <end position="602"/>
    </location>
</feature>
<dbReference type="InterPro" id="IPR008587">
    <property type="entry name" value="FPP_plant"/>
</dbReference>
<evidence type="ECO:0000256" key="3">
    <source>
        <dbReference type="SAM" id="Coils"/>
    </source>
</evidence>
<accession>A0AAV3RGR8</accession>
<reference evidence="5 6" key="1">
    <citation type="submission" date="2024-01" db="EMBL/GenBank/DDBJ databases">
        <title>The complete chloroplast genome sequence of Lithospermum erythrorhizon: insights into the phylogenetic relationship among Boraginaceae species and the maternal lineages of purple gromwells.</title>
        <authorList>
            <person name="Okada T."/>
            <person name="Watanabe K."/>
        </authorList>
    </citation>
    <scope>NUCLEOTIDE SEQUENCE [LARGE SCALE GENOMIC DNA]</scope>
</reference>
<dbReference type="EMBL" id="BAABME010008975">
    <property type="protein sequence ID" value="GAA0174227.1"/>
    <property type="molecule type" value="Genomic_DNA"/>
</dbReference>
<evidence type="ECO:0000256" key="1">
    <source>
        <dbReference type="ARBA" id="ARBA00005921"/>
    </source>
</evidence>
<evidence type="ECO:0000313" key="5">
    <source>
        <dbReference type="EMBL" id="GAA0174227.1"/>
    </source>
</evidence>
<feature type="compositionally biased region" description="Low complexity" evidence="4">
    <location>
        <begin position="731"/>
        <end position="743"/>
    </location>
</feature>
<protein>
    <recommendedName>
        <fullName evidence="7">Filament-like plant protein</fullName>
    </recommendedName>
</protein>
<dbReference type="AlphaFoldDB" id="A0AAV3RGR8"/>
<feature type="region of interest" description="Disordered" evidence="4">
    <location>
        <begin position="1"/>
        <end position="48"/>
    </location>
</feature>
<keyword evidence="6" id="KW-1185">Reference proteome</keyword>
<name>A0AAV3RGR8_LITER</name>
<feature type="region of interest" description="Disordered" evidence="4">
    <location>
        <begin position="694"/>
        <end position="749"/>
    </location>
</feature>
<proteinExistence type="inferred from homology"/>
<comment type="caution">
    <text evidence="5">The sequence shown here is derived from an EMBL/GenBank/DDBJ whole genome shotgun (WGS) entry which is preliminary data.</text>
</comment>
<feature type="compositionally biased region" description="Basic residues" evidence="4">
    <location>
        <begin position="1"/>
        <end position="10"/>
    </location>
</feature>
<evidence type="ECO:0000313" key="6">
    <source>
        <dbReference type="Proteomes" id="UP001454036"/>
    </source>
</evidence>
<evidence type="ECO:0000256" key="2">
    <source>
        <dbReference type="ARBA" id="ARBA00023054"/>
    </source>
</evidence>
<dbReference type="PANTHER" id="PTHR31580">
    <property type="entry name" value="FILAMENT-LIKE PLANT PROTEIN 4"/>
    <property type="match status" value="1"/>
</dbReference>
<organism evidence="5 6">
    <name type="scientific">Lithospermum erythrorhizon</name>
    <name type="common">Purple gromwell</name>
    <name type="synonym">Lithospermum officinale var. erythrorhizon</name>
    <dbReference type="NCBI Taxonomy" id="34254"/>
    <lineage>
        <taxon>Eukaryota</taxon>
        <taxon>Viridiplantae</taxon>
        <taxon>Streptophyta</taxon>
        <taxon>Embryophyta</taxon>
        <taxon>Tracheophyta</taxon>
        <taxon>Spermatophyta</taxon>
        <taxon>Magnoliopsida</taxon>
        <taxon>eudicotyledons</taxon>
        <taxon>Gunneridae</taxon>
        <taxon>Pentapetalae</taxon>
        <taxon>asterids</taxon>
        <taxon>lamiids</taxon>
        <taxon>Boraginales</taxon>
        <taxon>Boraginaceae</taxon>
        <taxon>Boraginoideae</taxon>
        <taxon>Lithospermeae</taxon>
        <taxon>Lithospermum</taxon>
    </lineage>
</organism>
<dbReference type="SUPFAM" id="SSF57997">
    <property type="entry name" value="Tropomyosin"/>
    <property type="match status" value="1"/>
</dbReference>
<dbReference type="Pfam" id="PF05911">
    <property type="entry name" value="FPP"/>
    <property type="match status" value="3"/>
</dbReference>
<feature type="coiled-coil region" evidence="3">
    <location>
        <begin position="84"/>
        <end position="118"/>
    </location>
</feature>
<dbReference type="PANTHER" id="PTHR31580:SF5">
    <property type="entry name" value="FILAMENT-LIKE PLANT PROTEIN 1-RELATED"/>
    <property type="match status" value="1"/>
</dbReference>
<feature type="compositionally biased region" description="Low complexity" evidence="4">
    <location>
        <begin position="14"/>
        <end position="23"/>
    </location>
</feature>